<dbReference type="KEGG" id="sbl:Sbal_3843"/>
<dbReference type="InterPro" id="IPR018392">
    <property type="entry name" value="LysM"/>
</dbReference>
<evidence type="ECO:0008006" key="4">
    <source>
        <dbReference type="Google" id="ProtNLM"/>
    </source>
</evidence>
<name>A3D9A1_SHEB5</name>
<sequence length="364" mass="39055" precursor="true">MANIVKSLGLLALVCSAPSIAQVSHVSVNSRMFELGGYPKLRVNVIADNQDMSRLEFVVQQAGGEEKLMVEALNRFLVLLTGVEDVKDDKAKLLVREYRLDRWYEVKSINLFGEAKPASATLTAKAASGSKNTTAALVQKRADKVNAQPVKVAAESTRELEAKPATAVIAVANTHVDTQPTVPAAEVVTGFKFPEAVNEQNISVTEAKPVAKTSEPVAVKTTAVETVMSESVAVKTTPAETVVPETVMSKIVATETVKTTNSELQVNATETPPTASQTPEHCQLTYLAGETLWRIANRYANDWDVSVYGAMLAIYEANPAAFSKNKINALKSHAALSCPSKMILAQHANAKEAQAMFEAKDAGK</sequence>
<feature type="signal peptide" evidence="1">
    <location>
        <begin position="1"/>
        <end position="21"/>
    </location>
</feature>
<dbReference type="HOGENOM" id="CLU_055632_0_0_6"/>
<keyword evidence="3" id="KW-1185">Reference proteome</keyword>
<protein>
    <recommendedName>
        <fullName evidence="4">Tfp pilus assembly protein FimV</fullName>
    </recommendedName>
</protein>
<accession>A3D9A1</accession>
<reference evidence="2 3" key="1">
    <citation type="submission" date="2007-02" db="EMBL/GenBank/DDBJ databases">
        <title>Complete sequence of chromosome of Shewanella baltica OS155.</title>
        <authorList>
            <consortium name="US DOE Joint Genome Institute"/>
            <person name="Copeland A."/>
            <person name="Lucas S."/>
            <person name="Lapidus A."/>
            <person name="Barry K."/>
            <person name="Detter J.C."/>
            <person name="Glavina del Rio T."/>
            <person name="Hammon N."/>
            <person name="Israni S."/>
            <person name="Dalin E."/>
            <person name="Tice H."/>
            <person name="Pitluck S."/>
            <person name="Sims D.R."/>
            <person name="Brettin T."/>
            <person name="Bruce D."/>
            <person name="Han C."/>
            <person name="Tapia R."/>
            <person name="Brainard J."/>
            <person name="Schmutz J."/>
            <person name="Larimer F."/>
            <person name="Land M."/>
            <person name="Hauser L."/>
            <person name="Kyrpides N."/>
            <person name="Mikhailova N."/>
            <person name="Brettar I."/>
            <person name="Klappenbach J."/>
            <person name="Konstantinidis K."/>
            <person name="Rodrigues J."/>
            <person name="Tiedje J."/>
            <person name="Richardson P."/>
        </authorList>
    </citation>
    <scope>NUCLEOTIDE SEQUENCE [LARGE SCALE GENOMIC DNA]</scope>
    <source>
        <strain evidence="3">OS155 / ATCC BAA-1091</strain>
    </source>
</reference>
<evidence type="ECO:0000313" key="3">
    <source>
        <dbReference type="Proteomes" id="UP000001557"/>
    </source>
</evidence>
<dbReference type="Proteomes" id="UP000001557">
    <property type="component" value="Chromosome"/>
</dbReference>
<proteinExistence type="predicted"/>
<feature type="chain" id="PRO_5002652163" description="Tfp pilus assembly protein FimV" evidence="1">
    <location>
        <begin position="22"/>
        <end position="364"/>
    </location>
</feature>
<evidence type="ECO:0000313" key="2">
    <source>
        <dbReference type="EMBL" id="ABN63314.1"/>
    </source>
</evidence>
<evidence type="ECO:0000256" key="1">
    <source>
        <dbReference type="SAM" id="SignalP"/>
    </source>
</evidence>
<dbReference type="CDD" id="cd00118">
    <property type="entry name" value="LysM"/>
    <property type="match status" value="1"/>
</dbReference>
<dbReference type="RefSeq" id="WP_011847950.1">
    <property type="nucleotide sequence ID" value="NC_009052.1"/>
</dbReference>
<organism evidence="2 3">
    <name type="scientific">Shewanella baltica (strain OS155 / ATCC BAA-1091)</name>
    <dbReference type="NCBI Taxonomy" id="325240"/>
    <lineage>
        <taxon>Bacteria</taxon>
        <taxon>Pseudomonadati</taxon>
        <taxon>Pseudomonadota</taxon>
        <taxon>Gammaproteobacteria</taxon>
        <taxon>Alteromonadales</taxon>
        <taxon>Shewanellaceae</taxon>
        <taxon>Shewanella</taxon>
    </lineage>
</organism>
<dbReference type="STRING" id="325240.Sbal_3843"/>
<keyword evidence="1" id="KW-0732">Signal</keyword>
<dbReference type="InterPro" id="IPR020012">
    <property type="entry name" value="LysM_FimV"/>
</dbReference>
<gene>
    <name evidence="2" type="ordered locus">Sbal_3843</name>
</gene>
<dbReference type="NCBIfam" id="TIGR03505">
    <property type="entry name" value="FimV_core"/>
    <property type="match status" value="1"/>
</dbReference>
<dbReference type="AlphaFoldDB" id="A3D9A1"/>
<dbReference type="OrthoDB" id="5298707at2"/>
<dbReference type="EMBL" id="CP000563">
    <property type="protein sequence ID" value="ABN63314.1"/>
    <property type="molecule type" value="Genomic_DNA"/>
</dbReference>